<reference evidence="2" key="1">
    <citation type="journal article" date="2021" name="PeerJ">
        <title>Extensive microbial diversity within the chicken gut microbiome revealed by metagenomics and culture.</title>
        <authorList>
            <person name="Gilroy R."/>
            <person name="Ravi A."/>
            <person name="Getino M."/>
            <person name="Pursley I."/>
            <person name="Horton D.L."/>
            <person name="Alikhan N.F."/>
            <person name="Baker D."/>
            <person name="Gharbi K."/>
            <person name="Hall N."/>
            <person name="Watson M."/>
            <person name="Adriaenssens E.M."/>
            <person name="Foster-Nyarko E."/>
            <person name="Jarju S."/>
            <person name="Secka A."/>
            <person name="Antonio M."/>
            <person name="Oren A."/>
            <person name="Chaudhuri R.R."/>
            <person name="La Ragione R."/>
            <person name="Hildebrand F."/>
            <person name="Pallen M.J."/>
        </authorList>
    </citation>
    <scope>NUCLEOTIDE SEQUENCE</scope>
    <source>
        <strain evidence="2">5032</strain>
    </source>
</reference>
<proteinExistence type="predicted"/>
<evidence type="ECO:0000313" key="3">
    <source>
        <dbReference type="Proteomes" id="UP000823821"/>
    </source>
</evidence>
<dbReference type="PANTHER" id="PTHR33705">
    <property type="entry name" value="PHOSPHOCARRIER PROTEIN HPR"/>
    <property type="match status" value="1"/>
</dbReference>
<dbReference type="InterPro" id="IPR050399">
    <property type="entry name" value="HPr"/>
</dbReference>
<dbReference type="InterPro" id="IPR000032">
    <property type="entry name" value="HPr-like"/>
</dbReference>
<dbReference type="Gene3D" id="3.30.1340.10">
    <property type="entry name" value="HPr-like"/>
    <property type="match status" value="1"/>
</dbReference>
<sequence>MSMSIEETPEGLCLPLTLRLRGGLHARPAARLAQEAQRFAADISLRSDEASADAKSMLDILSLALPDEAHVTLVASGADARQALEALAVCLDALRD</sequence>
<evidence type="ECO:0000313" key="2">
    <source>
        <dbReference type="EMBL" id="HJA79368.1"/>
    </source>
</evidence>
<dbReference type="Pfam" id="PF00381">
    <property type="entry name" value="PTS-HPr"/>
    <property type="match status" value="1"/>
</dbReference>
<dbReference type="CDD" id="cd00367">
    <property type="entry name" value="PTS-HPr_like"/>
    <property type="match status" value="1"/>
</dbReference>
<dbReference type="InterPro" id="IPR035895">
    <property type="entry name" value="HPr-like_sf"/>
</dbReference>
<gene>
    <name evidence="2" type="ORF">H9784_07370</name>
</gene>
<dbReference type="PROSITE" id="PS51350">
    <property type="entry name" value="PTS_HPR_DOM"/>
    <property type="match status" value="1"/>
</dbReference>
<organism evidence="2 3">
    <name type="scientific">Candidatus Desulfovibrio intestinavium</name>
    <dbReference type="NCBI Taxonomy" id="2838534"/>
    <lineage>
        <taxon>Bacteria</taxon>
        <taxon>Pseudomonadati</taxon>
        <taxon>Thermodesulfobacteriota</taxon>
        <taxon>Desulfovibrionia</taxon>
        <taxon>Desulfovibrionales</taxon>
        <taxon>Desulfovibrionaceae</taxon>
        <taxon>Desulfovibrio</taxon>
    </lineage>
</organism>
<name>A0A9D2HPW0_9BACT</name>
<dbReference type="Proteomes" id="UP000823821">
    <property type="component" value="Unassembled WGS sequence"/>
</dbReference>
<dbReference type="EMBL" id="DWZD01000041">
    <property type="protein sequence ID" value="HJA79368.1"/>
    <property type="molecule type" value="Genomic_DNA"/>
</dbReference>
<dbReference type="SUPFAM" id="SSF55594">
    <property type="entry name" value="HPr-like"/>
    <property type="match status" value="1"/>
</dbReference>
<comment type="caution">
    <text evidence="2">The sequence shown here is derived from an EMBL/GenBank/DDBJ whole genome shotgun (WGS) entry which is preliminary data.</text>
</comment>
<reference evidence="2" key="2">
    <citation type="submission" date="2021-04" db="EMBL/GenBank/DDBJ databases">
        <authorList>
            <person name="Gilroy R."/>
        </authorList>
    </citation>
    <scope>NUCLEOTIDE SEQUENCE</scope>
    <source>
        <strain evidence="2">5032</strain>
    </source>
</reference>
<dbReference type="PRINTS" id="PR00107">
    <property type="entry name" value="PHOSPHOCPHPR"/>
</dbReference>
<dbReference type="PANTHER" id="PTHR33705:SF5">
    <property type="entry name" value="HPR-LIKE PROTEIN CRH"/>
    <property type="match status" value="1"/>
</dbReference>
<dbReference type="AlphaFoldDB" id="A0A9D2HPW0"/>
<dbReference type="PROSITE" id="PS00369">
    <property type="entry name" value="PTS_HPR_HIS"/>
    <property type="match status" value="1"/>
</dbReference>
<dbReference type="NCBIfam" id="TIGR01003">
    <property type="entry name" value="PTS_HPr_family"/>
    <property type="match status" value="1"/>
</dbReference>
<evidence type="ECO:0000259" key="1">
    <source>
        <dbReference type="PROSITE" id="PS51350"/>
    </source>
</evidence>
<dbReference type="InterPro" id="IPR001020">
    <property type="entry name" value="PTS_HPr_His_P_site"/>
</dbReference>
<protein>
    <submittedName>
        <fullName evidence="2">HPr family phosphocarrier protein</fullName>
    </submittedName>
</protein>
<feature type="domain" description="HPr" evidence="1">
    <location>
        <begin position="11"/>
        <end position="96"/>
    </location>
</feature>
<accession>A0A9D2HPW0</accession>